<comment type="similarity">
    <text evidence="2">In the C-terminal section; belongs to the Mrp/NBP35 ATP-binding proteins family.</text>
</comment>
<evidence type="ECO:0000256" key="5">
    <source>
        <dbReference type="ARBA" id="ARBA00022840"/>
    </source>
</evidence>
<keyword evidence="8" id="KW-0378">Hydrolase</keyword>
<comment type="similarity">
    <text evidence="1">In the N-terminal section; belongs to the MIP18 family.</text>
</comment>
<comment type="function">
    <text evidence="8">Binds and transfers iron-sulfur (Fe-S) clusters to target apoproteins. Can hydrolyze ATP.</text>
</comment>
<comment type="similarity">
    <text evidence="8">Belongs to the Mrp/NBP35 ATP-binding proteins family.</text>
</comment>
<evidence type="ECO:0000256" key="2">
    <source>
        <dbReference type="ARBA" id="ARBA00008205"/>
    </source>
</evidence>
<proteinExistence type="inferred from homology"/>
<name>A0ABV5FJ75_9FLAO</name>
<dbReference type="InterPro" id="IPR034904">
    <property type="entry name" value="FSCA_dom_sf"/>
</dbReference>
<sequence length="376" mass="40371">MKLDRKEILKALETITIAGEGKNMVESGAVANVITFGDEVVVDLVLHTPAMHIKKRAEDDIKKTIHDLVSADAKIKVNIKVETPEKNEIKGRAIPGIKNIIAVASGKGGVGKSTVTANLAVTLAKMGFSVGVLDADVYGPSMPIMFDVESEKPVSILVDGKSKMKPIESYEVKMLSIGFFTAPSQAVIWRGPMASKALNQMIFDADWGELDFMLIDLPPGTGDIHLSIMQSLPITGAVVVSTPQAVALADAKKGVSMFMQDNINVPVLGIIENMAYFTPEELPDNKYYIFGKEGAKNLAEDLDVPFLGEVPIVQSIREAGDYGRPAALQTGSAIETVFEEITRNVVQEVVSRNEGLPATEAIKITTMAGCSAVKKN</sequence>
<dbReference type="InterPro" id="IPR002744">
    <property type="entry name" value="MIP18-like"/>
</dbReference>
<comment type="caution">
    <text evidence="10">The sequence shown here is derived from an EMBL/GenBank/DDBJ whole genome shotgun (WGS) entry which is preliminary data.</text>
</comment>
<dbReference type="InterPro" id="IPR044304">
    <property type="entry name" value="NUBPL-like"/>
</dbReference>
<feature type="binding site" evidence="8">
    <location>
        <begin position="106"/>
        <end position="113"/>
    </location>
    <ligand>
        <name>ATP</name>
        <dbReference type="ChEBI" id="CHEBI:30616"/>
    </ligand>
</feature>
<evidence type="ECO:0000256" key="7">
    <source>
        <dbReference type="ARBA" id="ARBA00023014"/>
    </source>
</evidence>
<keyword evidence="7 8" id="KW-0411">Iron-sulfur</keyword>
<keyword evidence="5 8" id="KW-0067">ATP-binding</keyword>
<evidence type="ECO:0000256" key="6">
    <source>
        <dbReference type="ARBA" id="ARBA00023004"/>
    </source>
</evidence>
<evidence type="ECO:0000256" key="4">
    <source>
        <dbReference type="ARBA" id="ARBA00022741"/>
    </source>
</evidence>
<dbReference type="InterPro" id="IPR019591">
    <property type="entry name" value="Mrp/NBP35_ATP-bd"/>
</dbReference>
<reference evidence="10 11" key="1">
    <citation type="submission" date="2024-09" db="EMBL/GenBank/DDBJ databases">
        <authorList>
            <person name="Sun Q."/>
            <person name="Mori K."/>
        </authorList>
    </citation>
    <scope>NUCLEOTIDE SEQUENCE [LARGE SCALE GENOMIC DNA]</scope>
    <source>
        <strain evidence="10 11">CECT 7908</strain>
    </source>
</reference>
<keyword evidence="4 8" id="KW-0547">Nucleotide-binding</keyword>
<accession>A0ABV5FJ75</accession>
<dbReference type="SUPFAM" id="SSF52540">
    <property type="entry name" value="P-loop containing nucleoside triphosphate hydrolases"/>
    <property type="match status" value="1"/>
</dbReference>
<protein>
    <recommendedName>
        <fullName evidence="8">Iron-sulfur cluster carrier protein</fullName>
    </recommendedName>
</protein>
<dbReference type="RefSeq" id="WP_290268083.1">
    <property type="nucleotide sequence ID" value="NZ_JAUFQQ010000005.1"/>
</dbReference>
<keyword evidence="11" id="KW-1185">Reference proteome</keyword>
<evidence type="ECO:0000259" key="9">
    <source>
        <dbReference type="Pfam" id="PF01883"/>
    </source>
</evidence>
<feature type="domain" description="MIP18 family-like" evidence="9">
    <location>
        <begin position="6"/>
        <end position="68"/>
    </location>
</feature>
<evidence type="ECO:0000256" key="3">
    <source>
        <dbReference type="ARBA" id="ARBA00022723"/>
    </source>
</evidence>
<comment type="subunit">
    <text evidence="8">Homodimer.</text>
</comment>
<dbReference type="Gene3D" id="3.40.50.300">
    <property type="entry name" value="P-loop containing nucleotide triphosphate hydrolases"/>
    <property type="match status" value="1"/>
</dbReference>
<gene>
    <name evidence="10" type="ORF">ACFFUQ_06150</name>
</gene>
<dbReference type="SUPFAM" id="SSF117916">
    <property type="entry name" value="Fe-S cluster assembly (FSCA) domain-like"/>
    <property type="match status" value="1"/>
</dbReference>
<organism evidence="10 11">
    <name type="scientific">Flavobacterium branchiarum</name>
    <dbReference type="NCBI Taxonomy" id="1114870"/>
    <lineage>
        <taxon>Bacteria</taxon>
        <taxon>Pseudomonadati</taxon>
        <taxon>Bacteroidota</taxon>
        <taxon>Flavobacteriia</taxon>
        <taxon>Flavobacteriales</taxon>
        <taxon>Flavobacteriaceae</taxon>
        <taxon>Flavobacterium</taxon>
    </lineage>
</organism>
<evidence type="ECO:0000313" key="11">
    <source>
        <dbReference type="Proteomes" id="UP001589589"/>
    </source>
</evidence>
<dbReference type="CDD" id="cd02037">
    <property type="entry name" value="Mrp_NBP35"/>
    <property type="match status" value="1"/>
</dbReference>
<keyword evidence="6 8" id="KW-0408">Iron</keyword>
<dbReference type="InterPro" id="IPR033756">
    <property type="entry name" value="YlxH/NBP35"/>
</dbReference>
<dbReference type="PANTHER" id="PTHR42961">
    <property type="entry name" value="IRON-SULFUR PROTEIN NUBPL"/>
    <property type="match status" value="1"/>
</dbReference>
<dbReference type="HAMAP" id="MF_02040">
    <property type="entry name" value="Mrp_NBP35"/>
    <property type="match status" value="1"/>
</dbReference>
<dbReference type="InterPro" id="IPR027417">
    <property type="entry name" value="P-loop_NTPase"/>
</dbReference>
<dbReference type="InterPro" id="IPR000808">
    <property type="entry name" value="Mrp-like_CS"/>
</dbReference>
<dbReference type="Gene3D" id="3.30.300.130">
    <property type="entry name" value="Fe-S cluster assembly (FSCA)"/>
    <property type="match status" value="1"/>
</dbReference>
<dbReference type="Proteomes" id="UP001589589">
    <property type="component" value="Unassembled WGS sequence"/>
</dbReference>
<evidence type="ECO:0000313" key="10">
    <source>
        <dbReference type="EMBL" id="MFB9063599.1"/>
    </source>
</evidence>
<dbReference type="Pfam" id="PF10609">
    <property type="entry name" value="ParA"/>
    <property type="match status" value="1"/>
</dbReference>
<dbReference type="PROSITE" id="PS01215">
    <property type="entry name" value="MRP"/>
    <property type="match status" value="1"/>
</dbReference>
<dbReference type="EMBL" id="JBHMEX010000023">
    <property type="protein sequence ID" value="MFB9063599.1"/>
    <property type="molecule type" value="Genomic_DNA"/>
</dbReference>
<dbReference type="Pfam" id="PF01883">
    <property type="entry name" value="FeS_assembly_P"/>
    <property type="match status" value="1"/>
</dbReference>
<keyword evidence="3 8" id="KW-0479">Metal-binding</keyword>
<dbReference type="PANTHER" id="PTHR42961:SF2">
    <property type="entry name" value="IRON-SULFUR PROTEIN NUBPL"/>
    <property type="match status" value="1"/>
</dbReference>
<evidence type="ECO:0000256" key="1">
    <source>
        <dbReference type="ARBA" id="ARBA00007352"/>
    </source>
</evidence>
<evidence type="ECO:0000256" key="8">
    <source>
        <dbReference type="HAMAP-Rule" id="MF_02040"/>
    </source>
</evidence>